<evidence type="ECO:0000313" key="2">
    <source>
        <dbReference type="Proteomes" id="UP000244005"/>
    </source>
</evidence>
<dbReference type="AlphaFoldDB" id="A0A2R6XUX3"/>
<accession>A0A2R6XUX3</accession>
<gene>
    <name evidence="1" type="ORF">MARPO_0002s0317</name>
</gene>
<dbReference type="Proteomes" id="UP000244005">
    <property type="component" value="Unassembled WGS sequence"/>
</dbReference>
<keyword evidence="2" id="KW-1185">Reference proteome</keyword>
<feature type="non-terminal residue" evidence="1">
    <location>
        <position position="1"/>
    </location>
</feature>
<proteinExistence type="predicted"/>
<reference evidence="2" key="1">
    <citation type="journal article" date="2017" name="Cell">
        <title>Insights into land plant evolution garnered from the Marchantia polymorpha genome.</title>
        <authorList>
            <person name="Bowman J.L."/>
            <person name="Kohchi T."/>
            <person name="Yamato K.T."/>
            <person name="Jenkins J."/>
            <person name="Shu S."/>
            <person name="Ishizaki K."/>
            <person name="Yamaoka S."/>
            <person name="Nishihama R."/>
            <person name="Nakamura Y."/>
            <person name="Berger F."/>
            <person name="Adam C."/>
            <person name="Aki S.S."/>
            <person name="Althoff F."/>
            <person name="Araki T."/>
            <person name="Arteaga-Vazquez M.A."/>
            <person name="Balasubrmanian S."/>
            <person name="Barry K."/>
            <person name="Bauer D."/>
            <person name="Boehm C.R."/>
            <person name="Briginshaw L."/>
            <person name="Caballero-Perez J."/>
            <person name="Catarino B."/>
            <person name="Chen F."/>
            <person name="Chiyoda S."/>
            <person name="Chovatia M."/>
            <person name="Davies K.M."/>
            <person name="Delmans M."/>
            <person name="Demura T."/>
            <person name="Dierschke T."/>
            <person name="Dolan L."/>
            <person name="Dorantes-Acosta A.E."/>
            <person name="Eklund D.M."/>
            <person name="Florent S.N."/>
            <person name="Flores-Sandoval E."/>
            <person name="Fujiyama A."/>
            <person name="Fukuzawa H."/>
            <person name="Galik B."/>
            <person name="Grimanelli D."/>
            <person name="Grimwood J."/>
            <person name="Grossniklaus U."/>
            <person name="Hamada T."/>
            <person name="Haseloff J."/>
            <person name="Hetherington A.J."/>
            <person name="Higo A."/>
            <person name="Hirakawa Y."/>
            <person name="Hundley H.N."/>
            <person name="Ikeda Y."/>
            <person name="Inoue K."/>
            <person name="Inoue S.I."/>
            <person name="Ishida S."/>
            <person name="Jia Q."/>
            <person name="Kakita M."/>
            <person name="Kanazawa T."/>
            <person name="Kawai Y."/>
            <person name="Kawashima T."/>
            <person name="Kennedy M."/>
            <person name="Kinose K."/>
            <person name="Kinoshita T."/>
            <person name="Kohara Y."/>
            <person name="Koide E."/>
            <person name="Komatsu K."/>
            <person name="Kopischke S."/>
            <person name="Kubo M."/>
            <person name="Kyozuka J."/>
            <person name="Lagercrantz U."/>
            <person name="Lin S.S."/>
            <person name="Lindquist E."/>
            <person name="Lipzen A.M."/>
            <person name="Lu C.W."/>
            <person name="De Luna E."/>
            <person name="Martienssen R.A."/>
            <person name="Minamino N."/>
            <person name="Mizutani M."/>
            <person name="Mizutani M."/>
            <person name="Mochizuki N."/>
            <person name="Monte I."/>
            <person name="Mosher R."/>
            <person name="Nagasaki H."/>
            <person name="Nakagami H."/>
            <person name="Naramoto S."/>
            <person name="Nishitani K."/>
            <person name="Ohtani M."/>
            <person name="Okamoto T."/>
            <person name="Okumura M."/>
            <person name="Phillips J."/>
            <person name="Pollak B."/>
            <person name="Reinders A."/>
            <person name="Rovekamp M."/>
            <person name="Sano R."/>
            <person name="Sawa S."/>
            <person name="Schmid M.W."/>
            <person name="Shirakawa M."/>
            <person name="Solano R."/>
            <person name="Spunde A."/>
            <person name="Suetsugu N."/>
            <person name="Sugano S."/>
            <person name="Sugiyama A."/>
            <person name="Sun R."/>
            <person name="Suzuki Y."/>
            <person name="Takenaka M."/>
            <person name="Takezawa D."/>
            <person name="Tomogane H."/>
            <person name="Tsuzuki M."/>
            <person name="Ueda T."/>
            <person name="Umeda M."/>
            <person name="Ward J.M."/>
            <person name="Watanabe Y."/>
            <person name="Yazaki K."/>
            <person name="Yokoyama R."/>
            <person name="Yoshitake Y."/>
            <person name="Yotsui I."/>
            <person name="Zachgo S."/>
            <person name="Schmutz J."/>
        </authorList>
    </citation>
    <scope>NUCLEOTIDE SEQUENCE [LARGE SCALE GENOMIC DNA]</scope>
    <source>
        <strain evidence="2">Tak-1</strain>
    </source>
</reference>
<organism evidence="1 2">
    <name type="scientific">Marchantia polymorpha</name>
    <name type="common">Common liverwort</name>
    <name type="synonym">Marchantia aquatica</name>
    <dbReference type="NCBI Taxonomy" id="3197"/>
    <lineage>
        <taxon>Eukaryota</taxon>
        <taxon>Viridiplantae</taxon>
        <taxon>Streptophyta</taxon>
        <taxon>Embryophyta</taxon>
        <taxon>Marchantiophyta</taxon>
        <taxon>Marchantiopsida</taxon>
        <taxon>Marchantiidae</taxon>
        <taxon>Marchantiales</taxon>
        <taxon>Marchantiaceae</taxon>
        <taxon>Marchantia</taxon>
    </lineage>
</organism>
<name>A0A2R6XUX3_MARPO</name>
<protein>
    <submittedName>
        <fullName evidence="1">Uncharacterized protein</fullName>
    </submittedName>
</protein>
<sequence>SQSSKSSLSPAFPHCISSLHCCQLTSFAEFITSNPRFDLASVVSSVNQSVSQHESLHQSEGTTAQTHSRLSSCEHHHRTSYARSHHRSLEAPLESCNVLEEAQTHPNKCHHLNHR</sequence>
<dbReference type="EMBL" id="KZ772674">
    <property type="protein sequence ID" value="PTQ49882.1"/>
    <property type="molecule type" value="Genomic_DNA"/>
</dbReference>
<evidence type="ECO:0000313" key="1">
    <source>
        <dbReference type="EMBL" id="PTQ49882.1"/>
    </source>
</evidence>